<dbReference type="InterPro" id="IPR027417">
    <property type="entry name" value="P-loop_NTPase"/>
</dbReference>
<dbReference type="EMBL" id="CAJNOJ010000955">
    <property type="protein sequence ID" value="CAF1535630.1"/>
    <property type="molecule type" value="Genomic_DNA"/>
</dbReference>
<dbReference type="InterPro" id="IPR046700">
    <property type="entry name" value="DUF6570"/>
</dbReference>
<accession>A0A815VIF9</accession>
<name>A0A815VIF9_ADIRI</name>
<keyword evidence="1" id="KW-0067">ATP-binding</keyword>
<comment type="cofactor">
    <cofactor evidence="1">
        <name>Mg(2+)</name>
        <dbReference type="ChEBI" id="CHEBI:18420"/>
    </cofactor>
</comment>
<dbReference type="GO" id="GO:0043139">
    <property type="term" value="F:5'-3' DNA helicase activity"/>
    <property type="evidence" value="ECO:0007669"/>
    <property type="project" value="UniProtKB-EC"/>
</dbReference>
<keyword evidence="1" id="KW-0347">Helicase</keyword>
<dbReference type="Pfam" id="PF03732">
    <property type="entry name" value="Retrotrans_gag"/>
    <property type="match status" value="1"/>
</dbReference>
<dbReference type="SUPFAM" id="SSF52540">
    <property type="entry name" value="P-loop containing nucleoside triphosphate hydrolases"/>
    <property type="match status" value="2"/>
</dbReference>
<dbReference type="InterPro" id="IPR051055">
    <property type="entry name" value="PIF1_helicase"/>
</dbReference>
<dbReference type="GO" id="GO:0006310">
    <property type="term" value="P:DNA recombination"/>
    <property type="evidence" value="ECO:0007669"/>
    <property type="project" value="UniProtKB-KW"/>
</dbReference>
<feature type="compositionally biased region" description="Polar residues" evidence="2">
    <location>
        <begin position="567"/>
        <end position="584"/>
    </location>
</feature>
<feature type="region of interest" description="Disordered" evidence="2">
    <location>
        <begin position="537"/>
        <end position="702"/>
    </location>
</feature>
<evidence type="ECO:0000313" key="5">
    <source>
        <dbReference type="Proteomes" id="UP000663852"/>
    </source>
</evidence>
<keyword evidence="1" id="KW-0234">DNA repair</keyword>
<dbReference type="CDD" id="cd18809">
    <property type="entry name" value="SF1_C_RecD"/>
    <property type="match status" value="1"/>
</dbReference>
<protein>
    <recommendedName>
        <fullName evidence="1">ATP-dependent DNA helicase</fullName>
        <ecNumber evidence="1">5.6.2.3</ecNumber>
    </recommendedName>
</protein>
<keyword evidence="1" id="KW-0547">Nucleotide-binding</keyword>
<evidence type="ECO:0000256" key="2">
    <source>
        <dbReference type="SAM" id="MobiDB-lite"/>
    </source>
</evidence>
<dbReference type="Pfam" id="PF20209">
    <property type="entry name" value="DUF6570"/>
    <property type="match status" value="1"/>
</dbReference>
<comment type="catalytic activity">
    <reaction evidence="1">
        <text>ATP + H2O = ADP + phosphate + H(+)</text>
        <dbReference type="Rhea" id="RHEA:13065"/>
        <dbReference type="ChEBI" id="CHEBI:15377"/>
        <dbReference type="ChEBI" id="CHEBI:15378"/>
        <dbReference type="ChEBI" id="CHEBI:30616"/>
        <dbReference type="ChEBI" id="CHEBI:43474"/>
        <dbReference type="ChEBI" id="CHEBI:456216"/>
        <dbReference type="EC" id="5.6.2.3"/>
    </reaction>
</comment>
<feature type="region of interest" description="Disordered" evidence="2">
    <location>
        <begin position="1408"/>
        <end position="1436"/>
    </location>
</feature>
<feature type="region of interest" description="Disordered" evidence="2">
    <location>
        <begin position="1523"/>
        <end position="1542"/>
    </location>
</feature>
<proteinExistence type="inferred from homology"/>
<dbReference type="Pfam" id="PF14214">
    <property type="entry name" value="Helitron_like_N"/>
    <property type="match status" value="1"/>
</dbReference>
<dbReference type="InterPro" id="IPR003323">
    <property type="entry name" value="OTU_dom"/>
</dbReference>
<feature type="compositionally biased region" description="Polar residues" evidence="2">
    <location>
        <begin position="665"/>
        <end position="674"/>
    </location>
</feature>
<feature type="domain" description="OTU" evidence="3">
    <location>
        <begin position="392"/>
        <end position="504"/>
    </location>
</feature>
<feature type="region of interest" description="Disordered" evidence="2">
    <location>
        <begin position="1783"/>
        <end position="1807"/>
    </location>
</feature>
<keyword evidence="1" id="KW-0227">DNA damage</keyword>
<evidence type="ECO:0000313" key="4">
    <source>
        <dbReference type="EMBL" id="CAF1535630.1"/>
    </source>
</evidence>
<dbReference type="InterPro" id="IPR010285">
    <property type="entry name" value="DNA_helicase_pif1-like_DEAD"/>
</dbReference>
<dbReference type="InterPro" id="IPR025476">
    <property type="entry name" value="Helitron_helicase-like"/>
</dbReference>
<gene>
    <name evidence="4" type="ORF">EDS130_LOCUS44920</name>
</gene>
<dbReference type="GO" id="GO:0006281">
    <property type="term" value="P:DNA repair"/>
    <property type="evidence" value="ECO:0007669"/>
    <property type="project" value="UniProtKB-KW"/>
</dbReference>
<dbReference type="InterPro" id="IPR005162">
    <property type="entry name" value="Retrotrans_gag_dom"/>
</dbReference>
<dbReference type="Gene3D" id="3.40.50.300">
    <property type="entry name" value="P-loop containing nucleotide triphosphate hydrolases"/>
    <property type="match status" value="1"/>
</dbReference>
<feature type="compositionally biased region" description="Polar residues" evidence="2">
    <location>
        <begin position="600"/>
        <end position="609"/>
    </location>
</feature>
<feature type="compositionally biased region" description="Polar residues" evidence="2">
    <location>
        <begin position="688"/>
        <end position="702"/>
    </location>
</feature>
<dbReference type="PANTHER" id="PTHR47642">
    <property type="entry name" value="ATP-DEPENDENT DNA HELICASE"/>
    <property type="match status" value="1"/>
</dbReference>
<evidence type="ECO:0000256" key="1">
    <source>
        <dbReference type="RuleBase" id="RU363044"/>
    </source>
</evidence>
<sequence>MELEVKYATTTSSVVSDNSNKHSIIVPSSTEIPVFHGKHSECPKTFLIRVQEYIKSLHLCNRVILPDDISQFLRATALEWYYQLDMLRHRPQTWEEFMELFLTQFNPLIQRAKLETEWNECKQEENETVNDFFVRLCALWREQKSHETETDLVQHFLCRMRDDLANVIKISCNASLHEIIAEAQHIEEILYRRVQIKRLSNQLRQLSFQKVKKLPNRHYDEYYSNETTLELTNKYSVKENVASRCDNYRQRRSEPNTRHRMDYRQKNLPHFCVNNSVKLFAECHSFDADWDGDMSIECIFCNTNCTDHCCSECAKMHRGLKFQRLLRLLGQCSESIMYYDEINSVVRRIRQIEPFAVPLQFHPIQVFDKRKHAMDLFAKRYLEKAADDVHHLLPVDVSADGNCLYNSIVVFIDNLTVTADELRVRTIMELMSNENYYETMYSQLIGPIDNAIKSICKKGTYSELYEVAALCNVLQCNIRSVYPKINFEQYMTLWDSVFTPVPPVIANSNIAILWSRAENEDDARAANNNRWIPNHFVPLLSPNMQNESDSHNNSTSTNKTPQKKTFKNSYTTQIRIPEFQSSPSRRMRTDESLEKGPSQPVISDSVQNGKSDRENQRQIQLEKKRQYSRSARMDETEEQRQNRLKEARERSRSARADETEEQRQNRLGQQSRLSKTNRLRKRSEKQSYENTGTDRSSIESRFSFDQSWPEPIARELKETRLQQFLEQMSMPILAEVICAVCNVRTSAKDSKTIPVLQIPNIHLLKVSEEFKGLIQYLNQGTRVSAINNTKTITIELAKNASTFNSPSFLCQNDVILYKSGLYQQNKVDMCRICQKCHGSLLNKSIPKFAPANNMWLGDVPTELQELTIPEQKLISLCRHNSCIIKLHSPFHSSTTAQSALKGNCITFLQNVPNIVDSLPLKLDDLCDTLKVIFIGARPPNRIQLKKVLTVRKKKIIEALKWLKKHNIHYQKVNINLENINQLPEDDVPECIMSTLEQKIGDEDGQSERTGYVPDPLLNPQEGATADVIPISNSAVLDVNGSSISSDEIANYLLYKIQNNGNNDQALTENIYLVPHSSKPVNEYFNPKLLAGLYPHLFCYGLGTPEDQSRPVKVNFREHIRYLLSYNDRRFETSHSFIFVIFNLLQRRDACFHAQLIATKPYFRASADEIQSLSSKDIETALQNSVTQPYSRTESNSTLNKLLQHIKTIGGRVMGSAYSRTALRTQIHALIYNQGLPSIFLTINPADIHSPIALYFAGVQLDLDNIRSEQLMDAYKRAEIVASHPVATAKFFHVLITNILDTIIMGGVLGPVKAYFGTVESQGRGSLHLHLLIWLAHDMTPADLKEKVKDANFREKLKAYLEDIIKEDLDRFKESPVRQNPNTPCSSDTSQRNSQDNIYATLRTIDLIDGGENERQSPVRLTRRKEQRSPPVPGCASTISFGSPAAPGCASTISFGSPAAPGCASTISFGSPAAPGCASTISAAPGCASTISFGSPAAPGCASTISFGSPAAPGCASTISFGSPSRRQSLRTPAQYQSVPDVTTSNKNSNIIPACLFAPNPSSPNFSSRFRADIIQLVETGNTHYHTDTCYKYCKKKGGLKKICRMRMPRKLVPVSTIDPDTGNISMRRSDPMINNFNEYIIAACRSNMDIKFIWSGSDAKALVYYITDYVTKMSLSFHDTLSLVQKCVTSVVDPSHQTDKQNAIEKSRKLVLRCYNALASQQELSGVQVASYLMNWNDHYTTHKFQGLFLIQTERYLQAQLNEIRAKQKLTHLAEDVIDDDMSDEDISDGVTTNDENNDEEQFQVQSTDSDKNYVLVNTRIDYQYRSDILNATCLYNFVSVVYKKKMNAADLKYLSKNTVLLRENEGNRRGRPPNKRYPFQSQHPQAKTHVLMKYSEPHVPILYGPQIPRQDRVDTRDRYCRAILTLFVPWRTIADLCDPNQTWEEAFNSRQQHISIQSWKIIENIQLLHECRKDRDEHLLQVITEAQTDDGIDPILLPQDKNFDSDDDIDENEALSDLLKDLAEYTSTGVNAEKRTAEDQYIQETIEAVENVGRFSDMNIRRSSISNEFADSTNQQIEPFVAATNNLVNLNKKWQEQLKTEKERARRALITGNHDTEDESSDVHVEKHAMVTVVDSISGNNNSNLADAGLILPVMSVRIHVSTQKSIADEFTLNREQRAAFMIITSHLDGDSQYRTGHNNGQLIMCIPGCGGTGKSQLIRALSKYFVITKRMQMMRKLAPTGIAAAEIGGMTIHSFLGEQRNSRQPRIIKPGDSKLEKEWRLVEYLLIDEMSMVGLHLLAKLNRIICSAKHVDAPIPFGGVNVIFFGDYLQYRPIYDSPLYTDFSVPSKKKSSKSPTEKELQQRVARSLILQINCVVKLTQQMRTEDSRYLQLLERLRHGKCNYDDYELLLTRVVGQPSVNSLCDPPWNKAPILVFRNEVRTKLNNKAAVHRAVETGQALMVCTAQDSCNGKSIEDPNLVKKLLELPDSRTEHLPGLLPLVPGMPVILTQNIAIELGLINGMNGIFRQLVYEEDSVSTDGISETFPSNTQYIRKPLYAIIEIARSKIECSFEQLQSNLIPIPLMEQTFRINIADLLPKDKKPKSNSKTILSVKRRALPLVPAYAITTHKSQGQTLSNVVIDLKLPNRTDDIAAIYVPLSRVKRLTDLIILRCFDYKTLLMKPTKSQLAEMERLDKLYTETQLRFAQHF</sequence>
<comment type="caution">
    <text evidence="4">The sequence shown here is derived from an EMBL/GenBank/DDBJ whole genome shotgun (WGS) entry which is preliminary data.</text>
</comment>
<feature type="region of interest" description="Disordered" evidence="2">
    <location>
        <begin position="1864"/>
        <end position="1884"/>
    </location>
</feature>
<dbReference type="Pfam" id="PF05970">
    <property type="entry name" value="PIF1"/>
    <property type="match status" value="1"/>
</dbReference>
<dbReference type="OrthoDB" id="432234at2759"/>
<keyword evidence="1" id="KW-0233">DNA recombination</keyword>
<dbReference type="GO" id="GO:0005524">
    <property type="term" value="F:ATP binding"/>
    <property type="evidence" value="ECO:0007669"/>
    <property type="project" value="UniProtKB-KW"/>
</dbReference>
<dbReference type="GO" id="GO:0000723">
    <property type="term" value="P:telomere maintenance"/>
    <property type="evidence" value="ECO:0007669"/>
    <property type="project" value="InterPro"/>
</dbReference>
<dbReference type="InterPro" id="IPR047273">
    <property type="entry name" value="VRTN_OTU_dom"/>
</dbReference>
<dbReference type="CDD" id="cd22791">
    <property type="entry name" value="OTU_VRTN"/>
    <property type="match status" value="1"/>
</dbReference>
<feature type="compositionally biased region" description="Polar residues" evidence="2">
    <location>
        <begin position="542"/>
        <end position="560"/>
    </location>
</feature>
<dbReference type="Gene3D" id="3.90.70.80">
    <property type="match status" value="1"/>
</dbReference>
<evidence type="ECO:0000259" key="3">
    <source>
        <dbReference type="PROSITE" id="PS50802"/>
    </source>
</evidence>
<feature type="compositionally biased region" description="Basic and acidic residues" evidence="2">
    <location>
        <begin position="610"/>
        <end position="664"/>
    </location>
</feature>
<dbReference type="EC" id="5.6.2.3" evidence="1"/>
<reference evidence="4" key="1">
    <citation type="submission" date="2021-02" db="EMBL/GenBank/DDBJ databases">
        <authorList>
            <person name="Nowell W R."/>
        </authorList>
    </citation>
    <scope>NUCLEOTIDE SEQUENCE</scope>
</reference>
<feature type="region of interest" description="Disordered" evidence="2">
    <location>
        <begin position="1371"/>
        <end position="1392"/>
    </location>
</feature>
<dbReference type="Proteomes" id="UP000663852">
    <property type="component" value="Unassembled WGS sequence"/>
</dbReference>
<comment type="similarity">
    <text evidence="1">Belongs to the helicase family.</text>
</comment>
<feature type="compositionally biased region" description="Polar residues" evidence="2">
    <location>
        <begin position="1376"/>
        <end position="1392"/>
    </location>
</feature>
<dbReference type="GO" id="GO:0016787">
    <property type="term" value="F:hydrolase activity"/>
    <property type="evidence" value="ECO:0007669"/>
    <property type="project" value="UniProtKB-KW"/>
</dbReference>
<keyword evidence="1" id="KW-0378">Hydrolase</keyword>
<dbReference type="PROSITE" id="PS50802">
    <property type="entry name" value="OTU"/>
    <property type="match status" value="1"/>
</dbReference>
<organism evidence="4 5">
    <name type="scientific">Adineta ricciae</name>
    <name type="common">Rotifer</name>
    <dbReference type="NCBI Taxonomy" id="249248"/>
    <lineage>
        <taxon>Eukaryota</taxon>
        <taxon>Metazoa</taxon>
        <taxon>Spiralia</taxon>
        <taxon>Gnathifera</taxon>
        <taxon>Rotifera</taxon>
        <taxon>Eurotatoria</taxon>
        <taxon>Bdelloidea</taxon>
        <taxon>Adinetida</taxon>
        <taxon>Adinetidae</taxon>
        <taxon>Adineta</taxon>
    </lineage>
</organism>